<dbReference type="PROSITE" id="PS00094">
    <property type="entry name" value="C5_MTASE_1"/>
    <property type="match status" value="1"/>
</dbReference>
<comment type="similarity">
    <text evidence="6 7">Belongs to the class I-like SAM-binding methyltransferase superfamily. C5-methyltransferase family.</text>
</comment>
<sequence length="397" mass="45156">MRKKGNKSSFLSLFCGCGGFDLGFIQAGFKSVGAFDIDPVAVETHRLNLDCGAVVQDLRSEWDFLSALGGTDVVIAGTPCQGFSTAGKRRFDDPRNHLLIIAGEIALRIKPKIFIAENVRGVISGQHKQYWERLDALFRSNGYKTRDLLLNSEQIGLAQTRKRMVKVAWATLKEWKPIDFMKTGRDLKDALDNIENAPNHEIRLLHPKSELAVIAKKIKPGQKLSNVRGGPRSVHTWDIPEVYGEITNSERRVLEIVLRLRRRLRLRPIGDADPVLALDITKEMGRSSRREIASLLRKGYIRRMEHRYDLTNAFNGKFRRLRWDKPSPTVDTRFTNPRYFLHPDEIRGFTIREAARIQGFPDSFLFTGKEKDQCCLIGNAVPPPLGKWLAESVKRLL</sequence>
<accession>A0A8J6NZM8</accession>
<dbReference type="InterPro" id="IPR018117">
    <property type="entry name" value="C5_DNA_meth_AS"/>
</dbReference>
<evidence type="ECO:0000256" key="2">
    <source>
        <dbReference type="ARBA" id="ARBA00022679"/>
    </source>
</evidence>
<evidence type="ECO:0000256" key="1">
    <source>
        <dbReference type="ARBA" id="ARBA00022603"/>
    </source>
</evidence>
<dbReference type="GO" id="GO:0003886">
    <property type="term" value="F:DNA (cytosine-5-)-methyltransferase activity"/>
    <property type="evidence" value="ECO:0007669"/>
    <property type="project" value="UniProtKB-EC"/>
</dbReference>
<evidence type="ECO:0000256" key="5">
    <source>
        <dbReference type="ARBA" id="ARBA00047422"/>
    </source>
</evidence>
<evidence type="ECO:0000313" key="10">
    <source>
        <dbReference type="Proteomes" id="UP000605201"/>
    </source>
</evidence>
<evidence type="ECO:0000256" key="8">
    <source>
        <dbReference type="RuleBase" id="RU000417"/>
    </source>
</evidence>
<dbReference type="EMBL" id="JACNIG010000230">
    <property type="protein sequence ID" value="MBC8432535.1"/>
    <property type="molecule type" value="Genomic_DNA"/>
</dbReference>
<keyword evidence="3 6" id="KW-0949">S-adenosyl-L-methionine</keyword>
<dbReference type="GO" id="GO:0003677">
    <property type="term" value="F:DNA binding"/>
    <property type="evidence" value="ECO:0007669"/>
    <property type="project" value="TreeGrafter"/>
</dbReference>
<dbReference type="Gene3D" id="3.40.50.150">
    <property type="entry name" value="Vaccinia Virus protein VP39"/>
    <property type="match status" value="1"/>
</dbReference>
<comment type="caution">
    <text evidence="9">The sequence shown here is derived from an EMBL/GenBank/DDBJ whole genome shotgun (WGS) entry which is preliminary data.</text>
</comment>
<dbReference type="PANTHER" id="PTHR10629:SF52">
    <property type="entry name" value="DNA (CYTOSINE-5)-METHYLTRANSFERASE 1"/>
    <property type="match status" value="1"/>
</dbReference>
<dbReference type="Pfam" id="PF00145">
    <property type="entry name" value="DNA_methylase"/>
    <property type="match status" value="1"/>
</dbReference>
<dbReference type="PRINTS" id="PR00105">
    <property type="entry name" value="C5METTRFRASE"/>
</dbReference>
<name>A0A8J6NZM8_9BACT</name>
<dbReference type="EC" id="2.1.1.37" evidence="8"/>
<dbReference type="InterPro" id="IPR001525">
    <property type="entry name" value="C5_MeTfrase"/>
</dbReference>
<evidence type="ECO:0000256" key="4">
    <source>
        <dbReference type="ARBA" id="ARBA00022747"/>
    </source>
</evidence>
<evidence type="ECO:0000256" key="7">
    <source>
        <dbReference type="RuleBase" id="RU000416"/>
    </source>
</evidence>
<keyword evidence="4" id="KW-0680">Restriction system</keyword>
<feature type="active site" evidence="6">
    <location>
        <position position="80"/>
    </location>
</feature>
<dbReference type="InterPro" id="IPR050390">
    <property type="entry name" value="C5-Methyltransferase"/>
</dbReference>
<dbReference type="Gene3D" id="3.90.120.10">
    <property type="entry name" value="DNA Methylase, subunit A, domain 2"/>
    <property type="match status" value="2"/>
</dbReference>
<dbReference type="InterPro" id="IPR029063">
    <property type="entry name" value="SAM-dependent_MTases_sf"/>
</dbReference>
<evidence type="ECO:0000256" key="3">
    <source>
        <dbReference type="ARBA" id="ARBA00022691"/>
    </source>
</evidence>
<dbReference type="GO" id="GO:0044027">
    <property type="term" value="P:negative regulation of gene expression via chromosomal CpG island methylation"/>
    <property type="evidence" value="ECO:0007669"/>
    <property type="project" value="TreeGrafter"/>
</dbReference>
<dbReference type="PANTHER" id="PTHR10629">
    <property type="entry name" value="CYTOSINE-SPECIFIC METHYLTRANSFERASE"/>
    <property type="match status" value="1"/>
</dbReference>
<proteinExistence type="inferred from homology"/>
<dbReference type="AlphaFoldDB" id="A0A8J6NZM8"/>
<protein>
    <recommendedName>
        <fullName evidence="8">Cytosine-specific methyltransferase</fullName>
        <ecNumber evidence="8">2.1.1.37</ecNumber>
    </recommendedName>
</protein>
<dbReference type="SUPFAM" id="SSF53335">
    <property type="entry name" value="S-adenosyl-L-methionine-dependent methyltransferases"/>
    <property type="match status" value="1"/>
</dbReference>
<gene>
    <name evidence="9" type="ORF">H8D96_11515</name>
</gene>
<reference evidence="9 10" key="1">
    <citation type="submission" date="2020-08" db="EMBL/GenBank/DDBJ databases">
        <title>Bridging the membrane lipid divide: bacteria of the FCB group superphylum have the potential to synthesize archaeal ether lipids.</title>
        <authorList>
            <person name="Villanueva L."/>
            <person name="Von Meijenfeldt F.A.B."/>
            <person name="Westbye A.B."/>
            <person name="Yadav S."/>
            <person name="Hopmans E.C."/>
            <person name="Dutilh B.E."/>
            <person name="Sinninghe Damste J.S."/>
        </authorList>
    </citation>
    <scope>NUCLEOTIDE SEQUENCE [LARGE SCALE GENOMIC DNA]</scope>
    <source>
        <strain evidence="9">NIOZ-UU17</strain>
    </source>
</reference>
<dbReference type="GO" id="GO:0032259">
    <property type="term" value="P:methylation"/>
    <property type="evidence" value="ECO:0007669"/>
    <property type="project" value="UniProtKB-KW"/>
</dbReference>
<evidence type="ECO:0000256" key="6">
    <source>
        <dbReference type="PROSITE-ProRule" id="PRU01016"/>
    </source>
</evidence>
<evidence type="ECO:0000313" key="9">
    <source>
        <dbReference type="EMBL" id="MBC8432535.1"/>
    </source>
</evidence>
<comment type="catalytic activity">
    <reaction evidence="5 8">
        <text>a 2'-deoxycytidine in DNA + S-adenosyl-L-methionine = a 5-methyl-2'-deoxycytidine in DNA + S-adenosyl-L-homocysteine + H(+)</text>
        <dbReference type="Rhea" id="RHEA:13681"/>
        <dbReference type="Rhea" id="RHEA-COMP:11369"/>
        <dbReference type="Rhea" id="RHEA-COMP:11370"/>
        <dbReference type="ChEBI" id="CHEBI:15378"/>
        <dbReference type="ChEBI" id="CHEBI:57856"/>
        <dbReference type="ChEBI" id="CHEBI:59789"/>
        <dbReference type="ChEBI" id="CHEBI:85452"/>
        <dbReference type="ChEBI" id="CHEBI:85454"/>
        <dbReference type="EC" id="2.1.1.37"/>
    </reaction>
</comment>
<keyword evidence="2 6" id="KW-0808">Transferase</keyword>
<dbReference type="PROSITE" id="PS51679">
    <property type="entry name" value="SAM_MT_C5"/>
    <property type="match status" value="1"/>
</dbReference>
<keyword evidence="1 6" id="KW-0489">Methyltransferase</keyword>
<dbReference type="NCBIfam" id="TIGR00675">
    <property type="entry name" value="dcm"/>
    <property type="match status" value="1"/>
</dbReference>
<organism evidence="9 10">
    <name type="scientific">Candidatus Desulfatibia vada</name>
    <dbReference type="NCBI Taxonomy" id="2841696"/>
    <lineage>
        <taxon>Bacteria</taxon>
        <taxon>Pseudomonadati</taxon>
        <taxon>Thermodesulfobacteriota</taxon>
        <taxon>Desulfobacteria</taxon>
        <taxon>Desulfobacterales</taxon>
        <taxon>Desulfobacterales incertae sedis</taxon>
        <taxon>Candidatus Desulfatibia</taxon>
    </lineage>
</organism>
<dbReference type="Proteomes" id="UP000605201">
    <property type="component" value="Unassembled WGS sequence"/>
</dbReference>
<dbReference type="GO" id="GO:0009307">
    <property type="term" value="P:DNA restriction-modification system"/>
    <property type="evidence" value="ECO:0007669"/>
    <property type="project" value="UniProtKB-KW"/>
</dbReference>